<dbReference type="Pfam" id="PF14299">
    <property type="entry name" value="PP2"/>
    <property type="match status" value="1"/>
</dbReference>
<feature type="region of interest" description="Disordered" evidence="5">
    <location>
        <begin position="427"/>
        <end position="459"/>
    </location>
</feature>
<evidence type="ECO:0000256" key="2">
    <source>
        <dbReference type="ARBA" id="ARBA00022771"/>
    </source>
</evidence>
<name>A0A2G2XYG3_CAPAN</name>
<dbReference type="Gene3D" id="3.30.870.10">
    <property type="entry name" value="Endonuclease Chain A"/>
    <property type="match status" value="1"/>
</dbReference>
<keyword evidence="1" id="KW-0479">Metal-binding</keyword>
<evidence type="ECO:0000259" key="7">
    <source>
        <dbReference type="PROSITE" id="PS50966"/>
    </source>
</evidence>
<dbReference type="GO" id="GO:0009395">
    <property type="term" value="P:phospholipid catabolic process"/>
    <property type="evidence" value="ECO:0000318"/>
    <property type="project" value="GO_Central"/>
</dbReference>
<evidence type="ECO:0000256" key="1">
    <source>
        <dbReference type="ARBA" id="ARBA00022723"/>
    </source>
</evidence>
<dbReference type="Pfam" id="PF03108">
    <property type="entry name" value="DBD_Tnp_Mut"/>
    <property type="match status" value="1"/>
</dbReference>
<dbReference type="Pfam" id="PF04434">
    <property type="entry name" value="SWIM"/>
    <property type="match status" value="1"/>
</dbReference>
<organism evidence="8 9">
    <name type="scientific">Capsicum annuum</name>
    <name type="common">Capsicum pepper</name>
    <dbReference type="NCBI Taxonomy" id="4072"/>
    <lineage>
        <taxon>Eukaryota</taxon>
        <taxon>Viridiplantae</taxon>
        <taxon>Streptophyta</taxon>
        <taxon>Embryophyta</taxon>
        <taxon>Tracheophyta</taxon>
        <taxon>Spermatophyta</taxon>
        <taxon>Magnoliopsida</taxon>
        <taxon>eudicotyledons</taxon>
        <taxon>Gunneridae</taxon>
        <taxon>Pentapetalae</taxon>
        <taxon>asterids</taxon>
        <taxon>lamiids</taxon>
        <taxon>Solanales</taxon>
        <taxon>Solanaceae</taxon>
        <taxon>Solanoideae</taxon>
        <taxon>Capsiceae</taxon>
        <taxon>Capsicum</taxon>
    </lineage>
</organism>
<evidence type="ECO:0000313" key="9">
    <source>
        <dbReference type="Proteomes" id="UP000222542"/>
    </source>
</evidence>
<dbReference type="PANTHER" id="PTHR31973">
    <property type="entry name" value="POLYPROTEIN, PUTATIVE-RELATED"/>
    <property type="match status" value="1"/>
</dbReference>
<reference evidence="8 9" key="2">
    <citation type="journal article" date="2017" name="Genome Biol.">
        <title>New reference genome sequences of hot pepper reveal the massive evolution of plant disease-resistance genes by retroduplication.</title>
        <authorList>
            <person name="Kim S."/>
            <person name="Park J."/>
            <person name="Yeom S.I."/>
            <person name="Kim Y.M."/>
            <person name="Seo E."/>
            <person name="Kim K.T."/>
            <person name="Kim M.S."/>
            <person name="Lee J.M."/>
            <person name="Cheong K."/>
            <person name="Shin H.S."/>
            <person name="Kim S.B."/>
            <person name="Han K."/>
            <person name="Lee J."/>
            <person name="Park M."/>
            <person name="Lee H.A."/>
            <person name="Lee H.Y."/>
            <person name="Lee Y."/>
            <person name="Oh S."/>
            <person name="Lee J.H."/>
            <person name="Choi E."/>
            <person name="Choi E."/>
            <person name="Lee S.E."/>
            <person name="Jeon J."/>
            <person name="Kim H."/>
            <person name="Choi G."/>
            <person name="Song H."/>
            <person name="Lee J."/>
            <person name="Lee S.C."/>
            <person name="Kwon J.K."/>
            <person name="Lee H.Y."/>
            <person name="Koo N."/>
            <person name="Hong Y."/>
            <person name="Kim R.W."/>
            <person name="Kang W.H."/>
            <person name="Huh J.H."/>
            <person name="Kang B.C."/>
            <person name="Yang T.J."/>
            <person name="Lee Y.H."/>
            <person name="Bennetzen J.L."/>
            <person name="Choi D."/>
        </authorList>
    </citation>
    <scope>NUCLEOTIDE SEQUENCE [LARGE SCALE GENOMIC DNA]</scope>
    <source>
        <strain evidence="9">cv. CM334</strain>
    </source>
</reference>
<protein>
    <recommendedName>
        <fullName evidence="7">SWIM-type domain-containing protein</fullName>
    </recommendedName>
</protein>
<dbReference type="PANTHER" id="PTHR31973:SF192">
    <property type="entry name" value="SWIM-TYPE DOMAIN-CONTAINING PROTEIN"/>
    <property type="match status" value="1"/>
</dbReference>
<proteinExistence type="predicted"/>
<accession>A0A2G2XYG3</accession>
<dbReference type="InterPro" id="IPR025886">
    <property type="entry name" value="PP2-like"/>
</dbReference>
<dbReference type="STRING" id="4072.A0A2G2XYG3"/>
<gene>
    <name evidence="8" type="ORF">T459_33696</name>
</gene>
<evidence type="ECO:0000256" key="3">
    <source>
        <dbReference type="ARBA" id="ARBA00022833"/>
    </source>
</evidence>
<keyword evidence="2 4" id="KW-0863">Zinc-finger</keyword>
<dbReference type="InterPro" id="IPR006564">
    <property type="entry name" value="Znf_PMZ"/>
</dbReference>
<evidence type="ECO:0000256" key="4">
    <source>
        <dbReference type="PROSITE-ProRule" id="PRU00325"/>
    </source>
</evidence>
<feature type="compositionally biased region" description="Low complexity" evidence="5">
    <location>
        <begin position="431"/>
        <end position="443"/>
    </location>
</feature>
<evidence type="ECO:0000313" key="8">
    <source>
        <dbReference type="EMBL" id="PHT62479.1"/>
    </source>
</evidence>
<dbReference type="SUPFAM" id="SSF56024">
    <property type="entry name" value="Phospholipase D/nuclease"/>
    <property type="match status" value="1"/>
</dbReference>
<dbReference type="Proteomes" id="UP000222542">
    <property type="component" value="Unassembled WGS sequence"/>
</dbReference>
<dbReference type="Gramene" id="PHT62479">
    <property type="protein sequence ID" value="PHT62479"/>
    <property type="gene ID" value="T459_33696"/>
</dbReference>
<feature type="domain" description="SWIM-type" evidence="7">
    <location>
        <begin position="725"/>
        <end position="759"/>
    </location>
</feature>
<dbReference type="GO" id="GO:0008270">
    <property type="term" value="F:zinc ion binding"/>
    <property type="evidence" value="ECO:0007669"/>
    <property type="project" value="UniProtKB-KW"/>
</dbReference>
<reference evidence="8 9" key="1">
    <citation type="journal article" date="2014" name="Nat. Genet.">
        <title>Genome sequence of the hot pepper provides insights into the evolution of pungency in Capsicum species.</title>
        <authorList>
            <person name="Kim S."/>
            <person name="Park M."/>
            <person name="Yeom S.I."/>
            <person name="Kim Y.M."/>
            <person name="Lee J.M."/>
            <person name="Lee H.A."/>
            <person name="Seo E."/>
            <person name="Choi J."/>
            <person name="Cheong K."/>
            <person name="Kim K.T."/>
            <person name="Jung K."/>
            <person name="Lee G.W."/>
            <person name="Oh S.K."/>
            <person name="Bae C."/>
            <person name="Kim S.B."/>
            <person name="Lee H.Y."/>
            <person name="Kim S.Y."/>
            <person name="Kim M.S."/>
            <person name="Kang B.C."/>
            <person name="Jo Y.D."/>
            <person name="Yang H.B."/>
            <person name="Jeong H.J."/>
            <person name="Kang W.H."/>
            <person name="Kwon J.K."/>
            <person name="Shin C."/>
            <person name="Lim J.Y."/>
            <person name="Park J.H."/>
            <person name="Huh J.H."/>
            <person name="Kim J.S."/>
            <person name="Kim B.D."/>
            <person name="Cohen O."/>
            <person name="Paran I."/>
            <person name="Suh M.C."/>
            <person name="Lee S.B."/>
            <person name="Kim Y.K."/>
            <person name="Shin Y."/>
            <person name="Noh S.J."/>
            <person name="Park J."/>
            <person name="Seo Y.S."/>
            <person name="Kwon S.Y."/>
            <person name="Kim H.A."/>
            <person name="Park J.M."/>
            <person name="Kim H.J."/>
            <person name="Choi S.B."/>
            <person name="Bosland P.W."/>
            <person name="Reeves G."/>
            <person name="Jo S.H."/>
            <person name="Lee B.W."/>
            <person name="Cho H.T."/>
            <person name="Choi H.S."/>
            <person name="Lee M.S."/>
            <person name="Yu Y."/>
            <person name="Do Choi Y."/>
            <person name="Park B.S."/>
            <person name="van Deynze A."/>
            <person name="Ashrafi H."/>
            <person name="Hill T."/>
            <person name="Kim W.T."/>
            <person name="Pai H.S."/>
            <person name="Ahn H.K."/>
            <person name="Yeam I."/>
            <person name="Giovannoni J.J."/>
            <person name="Rose J.K."/>
            <person name="Sorensen I."/>
            <person name="Lee S.J."/>
            <person name="Kim R.W."/>
            <person name="Choi I.Y."/>
            <person name="Choi B.S."/>
            <person name="Lim J.S."/>
            <person name="Lee Y.H."/>
            <person name="Choi D."/>
        </authorList>
    </citation>
    <scope>NUCLEOTIDE SEQUENCE [LARGE SCALE GENOMIC DNA]</scope>
    <source>
        <strain evidence="9">cv. CM334</strain>
    </source>
</reference>
<evidence type="ECO:0000256" key="5">
    <source>
        <dbReference type="SAM" id="MobiDB-lite"/>
    </source>
</evidence>
<evidence type="ECO:0000256" key="6">
    <source>
        <dbReference type="SAM" id="SignalP"/>
    </source>
</evidence>
<keyword evidence="3" id="KW-0862">Zinc</keyword>
<dbReference type="InterPro" id="IPR004332">
    <property type="entry name" value="Transposase_MuDR"/>
</dbReference>
<comment type="caution">
    <text evidence="8">The sequence shown here is derived from an EMBL/GenBank/DDBJ whole genome shotgun (WGS) entry which is preliminary data.</text>
</comment>
<dbReference type="SMART" id="SM00575">
    <property type="entry name" value="ZnF_PMZ"/>
    <property type="match status" value="1"/>
</dbReference>
<keyword evidence="9" id="KW-1185">Reference proteome</keyword>
<dbReference type="GO" id="GO:0004630">
    <property type="term" value="F:phospholipase D activity"/>
    <property type="evidence" value="ECO:0000318"/>
    <property type="project" value="GO_Central"/>
</dbReference>
<dbReference type="AlphaFoldDB" id="A0A2G2XYG3"/>
<sequence>MKSFPTFLKILRVFSLQVLKVAELKVIKLWTSILSAKTKYGICLIMKISDGALGLSSVPVEISLEIGNRKEVHMVFLDHRNSERELLPERLPCKRGDGWMEIELGELFNGGYDDDDEEEVREFKGDGERKELAHSLRLRESEPNSWEDVMKDELEREKYPRMPWHDVHCALWGPPCRDVARHFVQRWNHAKRSKAPNEQTIPLLMPQHHMEADCDEEVSFGDEKLTGLVSSLLLKFDLFAVSMLSLGLTIFFSDDIYHLDLQSQMKTHQLDNWWDTQERVAEVVSTDEIEDVGPRTHCHCQFLWQIFCHRSAGTTQTELIVLLLGKQNILCSLRYALSTIDCQSFVFIEPPSAEKGKAKVSCEDLGEGQFNDFSTYHLQTSDSELDFDWTDSDGDSLYDDEIPSRSVDIDASFEDICKNKGVRYEGKLGGDDPYSDSSDSGSDISDEEEGDPVDDDEVVDPLSRTFSSKIYFDKTAKKVCFQLYMVFFNAIEFREALQSYSIQKGVNLKLKPNEKERVKAKCKHKGCPWVILGSIDNTEFFTVKTYFSVHKYSKRTRNKMCNPLWICKHYKDRNMSDPSIKLHQIQALLRKDYGLLYDYAEQLRTTNPGTTVSIRTSKNAIPEKEVFMGIYICLGALKSGWIEGCKRIIGLDGAFLKGGLHLALTNLLSNAEHKWCARHIWANWKQNTDVSPMAMEVLTENAEYAAKCEVRFNRNMGFDIGDPPYTHVVNVKRNQCSCRSWQLKGIPCAHAIAAMHYNGWNVESYVDH</sequence>
<feature type="signal peptide" evidence="6">
    <location>
        <begin position="1"/>
        <end position="15"/>
    </location>
</feature>
<keyword evidence="6" id="KW-0732">Signal</keyword>
<dbReference type="GO" id="GO:0005886">
    <property type="term" value="C:plasma membrane"/>
    <property type="evidence" value="ECO:0000318"/>
    <property type="project" value="GO_Central"/>
</dbReference>
<feature type="compositionally biased region" description="Acidic residues" evidence="5">
    <location>
        <begin position="444"/>
        <end position="459"/>
    </location>
</feature>
<feature type="chain" id="PRO_5013821080" description="SWIM-type domain-containing protein" evidence="6">
    <location>
        <begin position="16"/>
        <end position="768"/>
    </location>
</feature>
<dbReference type="InterPro" id="IPR007527">
    <property type="entry name" value="Znf_SWIM"/>
</dbReference>
<dbReference type="PROSITE" id="PS50966">
    <property type="entry name" value="ZF_SWIM"/>
    <property type="match status" value="1"/>
</dbReference>
<dbReference type="EMBL" id="AYRZ02000076">
    <property type="protein sequence ID" value="PHT62479.1"/>
    <property type="molecule type" value="Genomic_DNA"/>
</dbReference>